<keyword evidence="8 10" id="KW-0472">Membrane</keyword>
<comment type="caution">
    <text evidence="12">The sequence shown here is derived from an EMBL/GenBank/DDBJ whole genome shotgun (WGS) entry which is preliminary data.</text>
</comment>
<keyword evidence="4" id="KW-0808">Transferase</keyword>
<proteinExistence type="inferred from homology"/>
<dbReference type="EMBL" id="CAJNOE010000065">
    <property type="protein sequence ID" value="CAF0847208.1"/>
    <property type="molecule type" value="Genomic_DNA"/>
</dbReference>
<keyword evidence="3" id="KW-0328">Glycosyltransferase</keyword>
<keyword evidence="7 10" id="KW-1133">Transmembrane helix</keyword>
<accession>A0A813VRR9</accession>
<dbReference type="GO" id="GO:0016020">
    <property type="term" value="C:membrane"/>
    <property type="evidence" value="ECO:0007669"/>
    <property type="project" value="UniProtKB-SubCell"/>
</dbReference>
<evidence type="ECO:0000256" key="8">
    <source>
        <dbReference type="ARBA" id="ARBA00023136"/>
    </source>
</evidence>
<dbReference type="Proteomes" id="UP000663868">
    <property type="component" value="Unassembled WGS sequence"/>
</dbReference>
<name>A0A813VRR9_9BILA</name>
<gene>
    <name evidence="12" type="ORF">IZO911_LOCUS9395</name>
    <name evidence="13" type="ORF">KXQ929_LOCUS27760</name>
</gene>
<evidence type="ECO:0000256" key="5">
    <source>
        <dbReference type="ARBA" id="ARBA00022692"/>
    </source>
</evidence>
<evidence type="ECO:0000256" key="1">
    <source>
        <dbReference type="ARBA" id="ARBA00004606"/>
    </source>
</evidence>
<evidence type="ECO:0000313" key="13">
    <source>
        <dbReference type="EMBL" id="CAF3988449.1"/>
    </source>
</evidence>
<evidence type="ECO:0000256" key="4">
    <source>
        <dbReference type="ARBA" id="ARBA00022679"/>
    </source>
</evidence>
<evidence type="ECO:0000313" key="12">
    <source>
        <dbReference type="EMBL" id="CAF0847208.1"/>
    </source>
</evidence>
<dbReference type="GO" id="GO:0016757">
    <property type="term" value="F:glycosyltransferase activity"/>
    <property type="evidence" value="ECO:0007669"/>
    <property type="project" value="UniProtKB-KW"/>
</dbReference>
<evidence type="ECO:0000256" key="3">
    <source>
        <dbReference type="ARBA" id="ARBA00022676"/>
    </source>
</evidence>
<evidence type="ECO:0000256" key="2">
    <source>
        <dbReference type="ARBA" id="ARBA00008661"/>
    </source>
</evidence>
<evidence type="ECO:0000256" key="10">
    <source>
        <dbReference type="SAM" id="Phobius"/>
    </source>
</evidence>
<feature type="domain" description="Fringe-like glycosyltransferase" evidence="11">
    <location>
        <begin position="45"/>
        <end position="290"/>
    </location>
</feature>
<dbReference type="PANTHER" id="PTHR10811">
    <property type="entry name" value="FRINGE-RELATED"/>
    <property type="match status" value="1"/>
</dbReference>
<dbReference type="Pfam" id="PF02434">
    <property type="entry name" value="Fringe"/>
    <property type="match status" value="1"/>
</dbReference>
<evidence type="ECO:0000256" key="9">
    <source>
        <dbReference type="ARBA" id="ARBA00037847"/>
    </source>
</evidence>
<feature type="transmembrane region" description="Helical" evidence="10">
    <location>
        <begin position="12"/>
        <end position="31"/>
    </location>
</feature>
<evidence type="ECO:0000313" key="14">
    <source>
        <dbReference type="Proteomes" id="UP000663860"/>
    </source>
</evidence>
<comment type="similarity">
    <text evidence="2">Belongs to the glycosyltransferase 31 family.</text>
</comment>
<sequence>MNLFNPYRYRRCVIILIILCCIVVSCQYYFYIQSQSRQSLKPSTRIMYVVRTVSKYHSSRLVYLLQTWIPLVHEDVYFVSDIYPSNITRTHVILTETTCGPSSHSVRSLCCQTTHDFILYRRYESQYDWFCHFDDDQYVHTDNLREYLSKLNFNHPYYIGRNSWNISFKRRKKSHSGRFWFATLGAGVCLSKRTLHMLEPYTRTVSQFIDGCQREYYPDDIYLAFLLSNYLNISLTKNFRFHSHLERSLFRDRQDLINTFHQQITFGFRLPQKVSRYLPNLFPKDIDPLRMRTLHCLLYTQLKSCQIRIQNYIFNTVE</sequence>
<evidence type="ECO:0000256" key="6">
    <source>
        <dbReference type="ARBA" id="ARBA00022968"/>
    </source>
</evidence>
<reference evidence="12" key="1">
    <citation type="submission" date="2021-02" db="EMBL/GenBank/DDBJ databases">
        <authorList>
            <person name="Nowell W R."/>
        </authorList>
    </citation>
    <scope>NUCLEOTIDE SEQUENCE</scope>
</reference>
<keyword evidence="6" id="KW-0735">Signal-anchor</keyword>
<evidence type="ECO:0000259" key="11">
    <source>
        <dbReference type="Pfam" id="PF02434"/>
    </source>
</evidence>
<keyword evidence="5 10" id="KW-0812">Transmembrane</keyword>
<dbReference type="InterPro" id="IPR003378">
    <property type="entry name" value="Fringe-like_glycosylTrfase"/>
</dbReference>
<dbReference type="EMBL" id="CAJOBB010002663">
    <property type="protein sequence ID" value="CAF3988449.1"/>
    <property type="molecule type" value="Genomic_DNA"/>
</dbReference>
<dbReference type="AlphaFoldDB" id="A0A813VRR9"/>
<dbReference type="Gene3D" id="3.90.550.50">
    <property type="match status" value="1"/>
</dbReference>
<dbReference type="Proteomes" id="UP000663860">
    <property type="component" value="Unassembled WGS sequence"/>
</dbReference>
<organism evidence="12 14">
    <name type="scientific">Adineta steineri</name>
    <dbReference type="NCBI Taxonomy" id="433720"/>
    <lineage>
        <taxon>Eukaryota</taxon>
        <taxon>Metazoa</taxon>
        <taxon>Spiralia</taxon>
        <taxon>Gnathifera</taxon>
        <taxon>Rotifera</taxon>
        <taxon>Eurotatoria</taxon>
        <taxon>Bdelloidea</taxon>
        <taxon>Adinetida</taxon>
        <taxon>Adinetidae</taxon>
        <taxon>Adineta</taxon>
    </lineage>
</organism>
<comment type="subcellular location">
    <subcellularLocation>
        <location evidence="9">Endomembrane system</location>
        <topology evidence="9">Single-pass membrane protein</topology>
    </subcellularLocation>
    <subcellularLocation>
        <location evidence="1">Membrane</location>
        <topology evidence="1">Single-pass type II membrane protein</topology>
    </subcellularLocation>
</comment>
<protein>
    <recommendedName>
        <fullName evidence="11">Fringe-like glycosyltransferase domain-containing protein</fullName>
    </recommendedName>
</protein>
<evidence type="ECO:0000256" key="7">
    <source>
        <dbReference type="ARBA" id="ARBA00022989"/>
    </source>
</evidence>
<dbReference type="GO" id="GO:0012505">
    <property type="term" value="C:endomembrane system"/>
    <property type="evidence" value="ECO:0007669"/>
    <property type="project" value="UniProtKB-SubCell"/>
</dbReference>